<evidence type="ECO:0000313" key="1">
    <source>
        <dbReference type="EMBL" id="MFC3511014.1"/>
    </source>
</evidence>
<keyword evidence="2" id="KW-1185">Reference proteome</keyword>
<sequence>MAIALDSSTPAAVWGTANTVTTGSFSPPAGSFLLVFAEGDENTTSFTVTNTGGLTFTGIDTLLTASGSATNSLASWWAYTAAAPGSMTVSIARVNGSSFNANAVKVLVFTGTETSFTGAHGTASSNTKTLTGTQNNSWFWAAIGDNNGSTTDAAGTGCSWNDAETGFGGISGGILKRTSQDGVNGSGTTMSAGSAPSNMSIAMVEIKAAGAAPATPRPKLNLQQAIVRASTR</sequence>
<name>A0ABV7QGL8_9PSEU</name>
<reference evidence="2" key="1">
    <citation type="journal article" date="2019" name="Int. J. Syst. Evol. Microbiol.">
        <title>The Global Catalogue of Microorganisms (GCM) 10K type strain sequencing project: providing services to taxonomists for standard genome sequencing and annotation.</title>
        <authorList>
            <consortium name="The Broad Institute Genomics Platform"/>
            <consortium name="The Broad Institute Genome Sequencing Center for Infectious Disease"/>
            <person name="Wu L."/>
            <person name="Ma J."/>
        </authorList>
    </citation>
    <scope>NUCLEOTIDE SEQUENCE [LARGE SCALE GENOMIC DNA]</scope>
    <source>
        <strain evidence="2">CGMCC 4.7682</strain>
    </source>
</reference>
<dbReference type="RefSeq" id="WP_377869953.1">
    <property type="nucleotide sequence ID" value="NZ_JBHMAY010000017.1"/>
</dbReference>
<evidence type="ECO:0000313" key="2">
    <source>
        <dbReference type="Proteomes" id="UP001595764"/>
    </source>
</evidence>
<protein>
    <submittedName>
        <fullName evidence="1">Uncharacterized protein</fullName>
    </submittedName>
</protein>
<dbReference type="Proteomes" id="UP001595764">
    <property type="component" value="Unassembled WGS sequence"/>
</dbReference>
<accession>A0ABV7QGL8</accession>
<dbReference type="EMBL" id="JBHRWI010000016">
    <property type="protein sequence ID" value="MFC3511014.1"/>
    <property type="molecule type" value="Genomic_DNA"/>
</dbReference>
<organism evidence="1 2">
    <name type="scientific">Amycolatopsis halotolerans</name>
    <dbReference type="NCBI Taxonomy" id="330083"/>
    <lineage>
        <taxon>Bacteria</taxon>
        <taxon>Bacillati</taxon>
        <taxon>Actinomycetota</taxon>
        <taxon>Actinomycetes</taxon>
        <taxon>Pseudonocardiales</taxon>
        <taxon>Pseudonocardiaceae</taxon>
        <taxon>Amycolatopsis</taxon>
    </lineage>
</organism>
<comment type="caution">
    <text evidence="1">The sequence shown here is derived from an EMBL/GenBank/DDBJ whole genome shotgun (WGS) entry which is preliminary data.</text>
</comment>
<proteinExistence type="predicted"/>
<gene>
    <name evidence="1" type="ORF">ACFORO_12630</name>
</gene>